<dbReference type="Proteomes" id="UP000015104">
    <property type="component" value="Unassembled WGS sequence"/>
</dbReference>
<evidence type="ECO:0000256" key="7">
    <source>
        <dbReference type="ARBA" id="ARBA00023242"/>
    </source>
</evidence>
<feature type="site" description="Histone H3K4me3 binding" evidence="8">
    <location>
        <position position="45"/>
    </location>
</feature>
<dbReference type="PANTHER" id="PTHR10333:SF89">
    <property type="entry name" value="INHIBITOR OF GROWTH PROTEIN"/>
    <property type="match status" value="1"/>
</dbReference>
<dbReference type="Gene3D" id="3.30.40.10">
    <property type="entry name" value="Zinc/RING finger domain, C3HC4 (zinc finger)"/>
    <property type="match status" value="1"/>
</dbReference>
<comment type="subcellular location">
    <subcellularLocation>
        <location evidence="1">Nucleus</location>
    </subcellularLocation>
</comment>
<evidence type="ECO:0000256" key="5">
    <source>
        <dbReference type="ARBA" id="ARBA00022833"/>
    </source>
</evidence>
<dbReference type="eggNOG" id="KOG1973">
    <property type="taxonomic scope" value="Eukaryota"/>
</dbReference>
<dbReference type="FunFam" id="3.30.40.10:FF:000016">
    <property type="entry name" value="Inhibitor of growth protein"/>
    <property type="match status" value="1"/>
</dbReference>
<dbReference type="GO" id="GO:0045893">
    <property type="term" value="P:positive regulation of DNA-templated transcription"/>
    <property type="evidence" value="ECO:0007669"/>
    <property type="project" value="TreeGrafter"/>
</dbReference>
<dbReference type="STRING" id="32264.T1JV73"/>
<reference evidence="11" key="1">
    <citation type="submission" date="2011-08" db="EMBL/GenBank/DDBJ databases">
        <authorList>
            <person name="Rombauts S."/>
        </authorList>
    </citation>
    <scope>NUCLEOTIDE SEQUENCE</scope>
    <source>
        <strain evidence="11">London</strain>
    </source>
</reference>
<proteinExistence type="inferred from homology"/>
<evidence type="ECO:0000256" key="8">
    <source>
        <dbReference type="PIRSR" id="PIRSR628651-50"/>
    </source>
</evidence>
<keyword evidence="3" id="KW-0479">Metal-binding</keyword>
<dbReference type="AlphaFoldDB" id="T1JV73"/>
<dbReference type="PANTHER" id="PTHR10333">
    <property type="entry name" value="INHIBITOR OF GROWTH PROTEIN"/>
    <property type="match status" value="1"/>
</dbReference>
<dbReference type="InterPro" id="IPR013083">
    <property type="entry name" value="Znf_RING/FYVE/PHD"/>
</dbReference>
<feature type="site" description="Histone H3K4me3 binding" evidence="8">
    <location>
        <position position="30"/>
    </location>
</feature>
<sequence>MRNKSSKEVLNNSPPTLYEDTPIDPDEPTYCSCEQVSYGEMICCDNTHCPIEWFHFACVALTTKPKVNKFSTNTKLSSKAK</sequence>
<dbReference type="GO" id="GO:0008270">
    <property type="term" value="F:zinc ion binding"/>
    <property type="evidence" value="ECO:0007669"/>
    <property type="project" value="UniProtKB-KW"/>
</dbReference>
<evidence type="ECO:0000256" key="1">
    <source>
        <dbReference type="ARBA" id="ARBA00004123"/>
    </source>
</evidence>
<evidence type="ECO:0000313" key="10">
    <source>
        <dbReference type="EnsemblMetazoa" id="tetur02g03570.1"/>
    </source>
</evidence>
<comment type="similarity">
    <text evidence="2">Belongs to the ING family.</text>
</comment>
<name>T1JV73_TETUR</name>
<evidence type="ECO:0000256" key="2">
    <source>
        <dbReference type="ARBA" id="ARBA00010210"/>
    </source>
</evidence>
<feature type="site" description="Histone H3K4me3 binding" evidence="8">
    <location>
        <position position="53"/>
    </location>
</feature>
<keyword evidence="6" id="KW-0156">Chromatin regulator</keyword>
<keyword evidence="5" id="KW-0862">Zinc</keyword>
<dbReference type="SUPFAM" id="SSF57903">
    <property type="entry name" value="FYVE/PHD zinc finger"/>
    <property type="match status" value="1"/>
</dbReference>
<feature type="site" description="Histone H3K4me3 binding" evidence="8">
    <location>
        <position position="41"/>
    </location>
</feature>
<evidence type="ECO:0000313" key="11">
    <source>
        <dbReference type="Proteomes" id="UP000015104"/>
    </source>
</evidence>
<organism evidence="10 11">
    <name type="scientific">Tetranychus urticae</name>
    <name type="common">Two-spotted spider mite</name>
    <dbReference type="NCBI Taxonomy" id="32264"/>
    <lineage>
        <taxon>Eukaryota</taxon>
        <taxon>Metazoa</taxon>
        <taxon>Ecdysozoa</taxon>
        <taxon>Arthropoda</taxon>
        <taxon>Chelicerata</taxon>
        <taxon>Arachnida</taxon>
        <taxon>Acari</taxon>
        <taxon>Acariformes</taxon>
        <taxon>Trombidiformes</taxon>
        <taxon>Prostigmata</taxon>
        <taxon>Eleutherengona</taxon>
        <taxon>Raphignathae</taxon>
        <taxon>Tetranychoidea</taxon>
        <taxon>Tetranychidae</taxon>
        <taxon>Tetranychus</taxon>
    </lineage>
</organism>
<evidence type="ECO:0000256" key="9">
    <source>
        <dbReference type="SAM" id="MobiDB-lite"/>
    </source>
</evidence>
<dbReference type="InterPro" id="IPR028651">
    <property type="entry name" value="ING_fam"/>
</dbReference>
<keyword evidence="7" id="KW-0539">Nucleus</keyword>
<dbReference type="GO" id="GO:0005634">
    <property type="term" value="C:nucleus"/>
    <property type="evidence" value="ECO:0007669"/>
    <property type="project" value="UniProtKB-SubCell"/>
</dbReference>
<keyword evidence="11" id="KW-1185">Reference proteome</keyword>
<evidence type="ECO:0000256" key="4">
    <source>
        <dbReference type="ARBA" id="ARBA00022771"/>
    </source>
</evidence>
<accession>T1JV73</accession>
<dbReference type="HOGENOM" id="CLU_2576929_0_0_1"/>
<keyword evidence="4" id="KW-0863">Zinc-finger</keyword>
<dbReference type="InterPro" id="IPR011011">
    <property type="entry name" value="Znf_FYVE_PHD"/>
</dbReference>
<evidence type="ECO:0000256" key="3">
    <source>
        <dbReference type="ARBA" id="ARBA00022723"/>
    </source>
</evidence>
<reference evidence="10" key="2">
    <citation type="submission" date="2015-06" db="UniProtKB">
        <authorList>
            <consortium name="EnsemblMetazoa"/>
        </authorList>
    </citation>
    <scope>IDENTIFICATION</scope>
</reference>
<dbReference type="GO" id="GO:0006325">
    <property type="term" value="P:chromatin organization"/>
    <property type="evidence" value="ECO:0007669"/>
    <property type="project" value="UniProtKB-KW"/>
</dbReference>
<dbReference type="EMBL" id="CAEY01000792">
    <property type="status" value="NOT_ANNOTATED_CDS"/>
    <property type="molecule type" value="Genomic_DNA"/>
</dbReference>
<evidence type="ECO:0000256" key="6">
    <source>
        <dbReference type="ARBA" id="ARBA00022853"/>
    </source>
</evidence>
<evidence type="ECO:0008006" key="12">
    <source>
        <dbReference type="Google" id="ProtNLM"/>
    </source>
</evidence>
<dbReference type="EnsemblMetazoa" id="tetur02g03570.1">
    <property type="protein sequence ID" value="tetur02g03570.1"/>
    <property type="gene ID" value="tetur02g03570"/>
</dbReference>
<feature type="region of interest" description="Disordered" evidence="9">
    <location>
        <begin position="1"/>
        <end position="21"/>
    </location>
</feature>
<protein>
    <recommendedName>
        <fullName evidence="12">Zinc finger PHD-type domain-containing protein</fullName>
    </recommendedName>
</protein>